<feature type="transmembrane region" description="Helical" evidence="2">
    <location>
        <begin position="84"/>
        <end position="104"/>
    </location>
</feature>
<evidence type="ECO:0000256" key="1">
    <source>
        <dbReference type="SAM" id="MobiDB-lite"/>
    </source>
</evidence>
<proteinExistence type="predicted"/>
<dbReference type="EMBL" id="JARJLG010000012">
    <property type="protein sequence ID" value="KAJ7776537.1"/>
    <property type="molecule type" value="Genomic_DNA"/>
</dbReference>
<name>A0AAD7NVC0_9AGAR</name>
<dbReference type="Gene3D" id="2.60.120.260">
    <property type="entry name" value="Galactose-binding domain-like"/>
    <property type="match status" value="1"/>
</dbReference>
<keyword evidence="2" id="KW-0472">Membrane</keyword>
<feature type="region of interest" description="Disordered" evidence="1">
    <location>
        <begin position="120"/>
        <end position="174"/>
    </location>
</feature>
<reference evidence="3" key="1">
    <citation type="submission" date="2023-03" db="EMBL/GenBank/DDBJ databases">
        <title>Massive genome expansion in bonnet fungi (Mycena s.s.) driven by repeated elements and novel gene families across ecological guilds.</title>
        <authorList>
            <consortium name="Lawrence Berkeley National Laboratory"/>
            <person name="Harder C.B."/>
            <person name="Miyauchi S."/>
            <person name="Viragh M."/>
            <person name="Kuo A."/>
            <person name="Thoen E."/>
            <person name="Andreopoulos B."/>
            <person name="Lu D."/>
            <person name="Skrede I."/>
            <person name="Drula E."/>
            <person name="Henrissat B."/>
            <person name="Morin E."/>
            <person name="Kohler A."/>
            <person name="Barry K."/>
            <person name="LaButti K."/>
            <person name="Morin E."/>
            <person name="Salamov A."/>
            <person name="Lipzen A."/>
            <person name="Mereny Z."/>
            <person name="Hegedus B."/>
            <person name="Baldrian P."/>
            <person name="Stursova M."/>
            <person name="Weitz H."/>
            <person name="Taylor A."/>
            <person name="Grigoriev I.V."/>
            <person name="Nagy L.G."/>
            <person name="Martin F."/>
            <person name="Kauserud H."/>
        </authorList>
    </citation>
    <scope>NUCLEOTIDE SEQUENCE</scope>
    <source>
        <strain evidence="3">CBHHK188m</strain>
    </source>
</reference>
<dbReference type="Proteomes" id="UP001215280">
    <property type="component" value="Unassembled WGS sequence"/>
</dbReference>
<accession>A0AAD7NVC0</accession>
<organism evidence="3 4">
    <name type="scientific">Mycena maculata</name>
    <dbReference type="NCBI Taxonomy" id="230809"/>
    <lineage>
        <taxon>Eukaryota</taxon>
        <taxon>Fungi</taxon>
        <taxon>Dikarya</taxon>
        <taxon>Basidiomycota</taxon>
        <taxon>Agaricomycotina</taxon>
        <taxon>Agaricomycetes</taxon>
        <taxon>Agaricomycetidae</taxon>
        <taxon>Agaricales</taxon>
        <taxon>Marasmiineae</taxon>
        <taxon>Mycenaceae</taxon>
        <taxon>Mycena</taxon>
    </lineage>
</organism>
<keyword evidence="2" id="KW-0812">Transmembrane</keyword>
<gene>
    <name evidence="3" type="ORF">DFH07DRAFT_951671</name>
</gene>
<evidence type="ECO:0000313" key="3">
    <source>
        <dbReference type="EMBL" id="KAJ7776537.1"/>
    </source>
</evidence>
<sequence>MSVKFQGSAIKLMGAQGWNHGSFAVDLDGYCCGSGGIPQVIQFEANGLSNIEHVLRIMNLAPGRVGSVLEADALLITPHSGSEYSSHLSLTVFVVLLAVVLAAIRRRRLVRLAGKTSHQMLPLSTPISPSPAPVDTAEERTAGAGEGSGTGGDHAMPPDYASAGPRVDDELVER</sequence>
<protein>
    <submittedName>
        <fullName evidence="3">Uncharacterized protein</fullName>
    </submittedName>
</protein>
<evidence type="ECO:0000313" key="4">
    <source>
        <dbReference type="Proteomes" id="UP001215280"/>
    </source>
</evidence>
<dbReference type="AlphaFoldDB" id="A0AAD7NVC0"/>
<evidence type="ECO:0000256" key="2">
    <source>
        <dbReference type="SAM" id="Phobius"/>
    </source>
</evidence>
<keyword evidence="2" id="KW-1133">Transmembrane helix</keyword>
<comment type="caution">
    <text evidence="3">The sequence shown here is derived from an EMBL/GenBank/DDBJ whole genome shotgun (WGS) entry which is preliminary data.</text>
</comment>
<keyword evidence="4" id="KW-1185">Reference proteome</keyword>